<protein>
    <recommendedName>
        <fullName evidence="3">Prephenate dehydratase</fullName>
        <ecNumber evidence="2">4.2.1.51</ecNumber>
    </recommendedName>
</protein>
<dbReference type="PIRSF" id="PIRSF001500">
    <property type="entry name" value="Chor_mut_pdt_Ppr"/>
    <property type="match status" value="1"/>
</dbReference>
<evidence type="ECO:0000313" key="13">
    <source>
        <dbReference type="Proteomes" id="UP000045545"/>
    </source>
</evidence>
<dbReference type="InterPro" id="IPR002912">
    <property type="entry name" value="ACT_dom"/>
</dbReference>
<dbReference type="PROSITE" id="PS51671">
    <property type="entry name" value="ACT"/>
    <property type="match status" value="1"/>
</dbReference>
<evidence type="ECO:0000256" key="3">
    <source>
        <dbReference type="ARBA" id="ARBA00021872"/>
    </source>
</evidence>
<organism evidence="12 13">
    <name type="scientific">Syntrophomonas zehnderi OL-4</name>
    <dbReference type="NCBI Taxonomy" id="690567"/>
    <lineage>
        <taxon>Bacteria</taxon>
        <taxon>Bacillati</taxon>
        <taxon>Bacillota</taxon>
        <taxon>Clostridia</taxon>
        <taxon>Eubacteriales</taxon>
        <taxon>Syntrophomonadaceae</taxon>
        <taxon>Syntrophomonas</taxon>
    </lineage>
</organism>
<feature type="site" description="Essential for prephenate dehydratase activity" evidence="9">
    <location>
        <position position="176"/>
    </location>
</feature>
<dbReference type="GO" id="GO:0005737">
    <property type="term" value="C:cytoplasm"/>
    <property type="evidence" value="ECO:0007669"/>
    <property type="project" value="TreeGrafter"/>
</dbReference>
<feature type="domain" description="ACT" evidence="11">
    <location>
        <begin position="195"/>
        <end position="272"/>
    </location>
</feature>
<dbReference type="PANTHER" id="PTHR21022:SF19">
    <property type="entry name" value="PREPHENATE DEHYDRATASE-RELATED"/>
    <property type="match status" value="1"/>
</dbReference>
<dbReference type="PANTHER" id="PTHR21022">
    <property type="entry name" value="PREPHENATE DEHYDRATASE P PROTEIN"/>
    <property type="match status" value="1"/>
</dbReference>
<dbReference type="EC" id="4.2.1.51" evidence="2"/>
<dbReference type="STRING" id="690567.2691"/>
<dbReference type="UniPathway" id="UPA00121">
    <property type="reaction ID" value="UER00345"/>
</dbReference>
<comment type="pathway">
    <text evidence="1">Amino-acid biosynthesis; L-phenylalanine biosynthesis; phenylpyruvate from prephenate: step 1/1.</text>
</comment>
<evidence type="ECO:0000256" key="6">
    <source>
        <dbReference type="ARBA" id="ARBA00023222"/>
    </source>
</evidence>
<dbReference type="GO" id="GO:0004664">
    <property type="term" value="F:prephenate dehydratase activity"/>
    <property type="evidence" value="ECO:0007669"/>
    <property type="project" value="UniProtKB-EC"/>
</dbReference>
<reference evidence="12 13" key="1">
    <citation type="submission" date="2015-03" db="EMBL/GenBank/DDBJ databases">
        <authorList>
            <person name="Murphy D."/>
        </authorList>
    </citation>
    <scope>NUCLEOTIDE SEQUENCE [LARGE SCALE GENOMIC DNA]</scope>
    <source>
        <strain evidence="12 13">OL-4</strain>
    </source>
</reference>
<dbReference type="CDD" id="cd13633">
    <property type="entry name" value="PBP2_Sa-PDT_like"/>
    <property type="match status" value="1"/>
</dbReference>
<evidence type="ECO:0000256" key="7">
    <source>
        <dbReference type="ARBA" id="ARBA00023239"/>
    </source>
</evidence>
<dbReference type="PROSITE" id="PS51171">
    <property type="entry name" value="PREPHENATE_DEHYDR_3"/>
    <property type="match status" value="1"/>
</dbReference>
<dbReference type="RefSeq" id="WP_046499978.1">
    <property type="nucleotide sequence ID" value="NZ_CGIH01000051.1"/>
</dbReference>
<keyword evidence="5" id="KW-0057">Aromatic amino acid biosynthesis</keyword>
<dbReference type="EMBL" id="CGIH01000051">
    <property type="protein sequence ID" value="CFY08634.1"/>
    <property type="molecule type" value="Genomic_DNA"/>
</dbReference>
<dbReference type="AlphaFoldDB" id="A0A0E3W3W0"/>
<evidence type="ECO:0000256" key="4">
    <source>
        <dbReference type="ARBA" id="ARBA00022605"/>
    </source>
</evidence>
<dbReference type="Pfam" id="PF00800">
    <property type="entry name" value="PDT"/>
    <property type="match status" value="1"/>
</dbReference>
<keyword evidence="7" id="KW-0456">Lyase</keyword>
<evidence type="ECO:0000256" key="9">
    <source>
        <dbReference type="PIRSR" id="PIRSR001500-2"/>
    </source>
</evidence>
<dbReference type="SUPFAM" id="SSF55021">
    <property type="entry name" value="ACT-like"/>
    <property type="match status" value="1"/>
</dbReference>
<dbReference type="Gene3D" id="3.30.70.260">
    <property type="match status" value="1"/>
</dbReference>
<evidence type="ECO:0000259" key="10">
    <source>
        <dbReference type="PROSITE" id="PS51171"/>
    </source>
</evidence>
<dbReference type="InterPro" id="IPR001086">
    <property type="entry name" value="Preph_deHydtase"/>
</dbReference>
<dbReference type="CDD" id="cd04905">
    <property type="entry name" value="ACT_CM-PDT"/>
    <property type="match status" value="1"/>
</dbReference>
<evidence type="ECO:0000259" key="11">
    <source>
        <dbReference type="PROSITE" id="PS51671"/>
    </source>
</evidence>
<evidence type="ECO:0000256" key="5">
    <source>
        <dbReference type="ARBA" id="ARBA00023141"/>
    </source>
</evidence>
<dbReference type="PROSITE" id="PS00857">
    <property type="entry name" value="PREPHENATE_DEHYDR_1"/>
    <property type="match status" value="1"/>
</dbReference>
<evidence type="ECO:0000256" key="1">
    <source>
        <dbReference type="ARBA" id="ARBA00004741"/>
    </source>
</evidence>
<feature type="domain" description="Prephenate dehydratase" evidence="10">
    <location>
        <begin position="4"/>
        <end position="183"/>
    </location>
</feature>
<sequence>MSDTIGYLGPAGTFCEKAARRYKGEGKENLMPYRSIREVFGAVEKGDVKSGIVPIENTYEGAVNQTLDLMTGEHNVYIAGEIIITIRQNLLTHPGVSKREIDCILSHSQALAQCREYLNTHYTGVPLLEVPSTAEAARLVATSAETWAAIATRSAAETYGLQILAADIQDQFNNATRFVVLSKKDAGYVPGCKTSLLIYVLDRPGALFKVLREFYERNINLCRIESRPARTRMGDYLFFIDIEGHRHEDRVQQALAGVTALAAVVRVLGSYPTAPPLSEND</sequence>
<keyword evidence="13" id="KW-1185">Reference proteome</keyword>
<dbReference type="Pfam" id="PF01842">
    <property type="entry name" value="ACT"/>
    <property type="match status" value="1"/>
</dbReference>
<evidence type="ECO:0000313" key="12">
    <source>
        <dbReference type="EMBL" id="CFY08634.1"/>
    </source>
</evidence>
<dbReference type="InterPro" id="IPR018528">
    <property type="entry name" value="Preph_deHydtase_CS"/>
</dbReference>
<dbReference type="GO" id="GO:0009094">
    <property type="term" value="P:L-phenylalanine biosynthetic process"/>
    <property type="evidence" value="ECO:0007669"/>
    <property type="project" value="UniProtKB-UniPathway"/>
</dbReference>
<dbReference type="FunFam" id="3.40.190.10:FF:000034">
    <property type="entry name" value="Chorismate mutase/prephenate dehydratase"/>
    <property type="match status" value="1"/>
</dbReference>
<dbReference type="Proteomes" id="UP000045545">
    <property type="component" value="Unassembled WGS sequence"/>
</dbReference>
<comment type="catalytic activity">
    <reaction evidence="8">
        <text>prephenate + H(+) = 3-phenylpyruvate + CO2 + H2O</text>
        <dbReference type="Rhea" id="RHEA:21648"/>
        <dbReference type="ChEBI" id="CHEBI:15377"/>
        <dbReference type="ChEBI" id="CHEBI:15378"/>
        <dbReference type="ChEBI" id="CHEBI:16526"/>
        <dbReference type="ChEBI" id="CHEBI:18005"/>
        <dbReference type="ChEBI" id="CHEBI:29934"/>
        <dbReference type="EC" id="4.2.1.51"/>
    </reaction>
</comment>
<proteinExistence type="predicted"/>
<gene>
    <name evidence="12" type="ORF">2691</name>
</gene>
<evidence type="ECO:0000256" key="2">
    <source>
        <dbReference type="ARBA" id="ARBA00013147"/>
    </source>
</evidence>
<keyword evidence="6" id="KW-0584">Phenylalanine biosynthesis</keyword>
<dbReference type="InterPro" id="IPR045865">
    <property type="entry name" value="ACT-like_dom_sf"/>
</dbReference>
<dbReference type="Gene3D" id="3.40.190.10">
    <property type="entry name" value="Periplasmic binding protein-like II"/>
    <property type="match status" value="2"/>
</dbReference>
<evidence type="ECO:0000256" key="8">
    <source>
        <dbReference type="ARBA" id="ARBA00047848"/>
    </source>
</evidence>
<dbReference type="SUPFAM" id="SSF53850">
    <property type="entry name" value="Periplasmic binding protein-like II"/>
    <property type="match status" value="1"/>
</dbReference>
<name>A0A0E3W3W0_9FIRM</name>
<dbReference type="InterPro" id="IPR008242">
    <property type="entry name" value="Chor_mutase/pphenate_deHydtase"/>
</dbReference>
<dbReference type="FunFam" id="3.30.70.260:FF:000012">
    <property type="entry name" value="Prephenate dehydratase"/>
    <property type="match status" value="1"/>
</dbReference>
<keyword evidence="4" id="KW-0028">Amino-acid biosynthesis</keyword>
<dbReference type="NCBIfam" id="NF008865">
    <property type="entry name" value="PRK11898.1"/>
    <property type="match status" value="1"/>
</dbReference>
<accession>A0A0E3W3W0</accession>
<dbReference type="OrthoDB" id="9802281at2"/>